<organism evidence="3 4">
    <name type="scientific">Aplysia californica</name>
    <name type="common">California sea hare</name>
    <dbReference type="NCBI Taxonomy" id="6500"/>
    <lineage>
        <taxon>Eukaryota</taxon>
        <taxon>Metazoa</taxon>
        <taxon>Spiralia</taxon>
        <taxon>Lophotrochozoa</taxon>
        <taxon>Mollusca</taxon>
        <taxon>Gastropoda</taxon>
        <taxon>Heterobranchia</taxon>
        <taxon>Euthyneura</taxon>
        <taxon>Tectipleura</taxon>
        <taxon>Aplysiida</taxon>
        <taxon>Aplysioidea</taxon>
        <taxon>Aplysiidae</taxon>
        <taxon>Aplysia</taxon>
    </lineage>
</organism>
<dbReference type="PROSITE" id="PS50212">
    <property type="entry name" value="RASGEF_NTER"/>
    <property type="match status" value="1"/>
</dbReference>
<keyword evidence="1" id="KW-0344">Guanine-nucleotide releasing factor</keyword>
<dbReference type="InterPro" id="IPR000651">
    <property type="entry name" value="Ras-like_Gua-exchang_fac_N"/>
</dbReference>
<evidence type="ECO:0000313" key="3">
    <source>
        <dbReference type="Proteomes" id="UP000694888"/>
    </source>
</evidence>
<protein>
    <submittedName>
        <fullName evidence="4">Rap guanine nucleotide exchange factor 4</fullName>
    </submittedName>
</protein>
<evidence type="ECO:0000256" key="1">
    <source>
        <dbReference type="PROSITE-ProRule" id="PRU00135"/>
    </source>
</evidence>
<dbReference type="RefSeq" id="XP_005113054.1">
    <property type="nucleotide sequence ID" value="XM_005112997.3"/>
</dbReference>
<reference evidence="4" key="1">
    <citation type="submission" date="2025-08" db="UniProtKB">
        <authorList>
            <consortium name="RefSeq"/>
        </authorList>
    </citation>
    <scope>IDENTIFICATION</scope>
</reference>
<proteinExistence type="predicted"/>
<dbReference type="Pfam" id="PF00618">
    <property type="entry name" value="RasGEF_N"/>
    <property type="match status" value="1"/>
</dbReference>
<dbReference type="Proteomes" id="UP000694888">
    <property type="component" value="Unplaced"/>
</dbReference>
<gene>
    <name evidence="4" type="primary">LOC101863160</name>
</gene>
<evidence type="ECO:0000313" key="4">
    <source>
        <dbReference type="RefSeq" id="XP_005113054.1"/>
    </source>
</evidence>
<sequence length="129" mass="14689">MAGTPEKILEYLLETRLDSKEHHETTAEDSLLEDFLLTHSVFFPDDKLCQAILGHYHSSSGGGAEQEEGEFIMSQKKCVIHFVQAWRDMEPDKFFSSPVIGHLLEVSCVLPFDWSRMFDAPRCELKAAI</sequence>
<accession>A0ABM0KAR6</accession>
<feature type="domain" description="N-terminal Ras-GEF" evidence="2">
    <location>
        <begin position="1"/>
        <end position="129"/>
    </location>
</feature>
<keyword evidence="3" id="KW-1185">Reference proteome</keyword>
<name>A0ABM0KAR6_APLCA</name>
<dbReference type="GeneID" id="101863160"/>
<dbReference type="Gene3D" id="1.20.870.10">
    <property type="entry name" value="Son of sevenless (SoS) protein Chain: S domain 1"/>
    <property type="match status" value="1"/>
</dbReference>
<evidence type="ECO:0000259" key="2">
    <source>
        <dbReference type="PROSITE" id="PS50212"/>
    </source>
</evidence>
<dbReference type="SUPFAM" id="SSF48366">
    <property type="entry name" value="Ras GEF"/>
    <property type="match status" value="1"/>
</dbReference>
<dbReference type="InterPro" id="IPR023578">
    <property type="entry name" value="Ras_GEF_dom_sf"/>
</dbReference>